<dbReference type="PANTHER" id="PTHR37423">
    <property type="entry name" value="SOLUBLE LYTIC MUREIN TRANSGLYCOSYLASE-RELATED"/>
    <property type="match status" value="1"/>
</dbReference>
<proteinExistence type="inferred from homology"/>
<reference evidence="6" key="2">
    <citation type="submission" date="2020-09" db="EMBL/GenBank/DDBJ databases">
        <authorList>
            <person name="Sun Q."/>
            <person name="Zhou Y."/>
        </authorList>
    </citation>
    <scope>NUCLEOTIDE SEQUENCE</scope>
    <source>
        <strain evidence="6">CGMCC 1.12921</strain>
    </source>
</reference>
<comment type="similarity">
    <text evidence="2">Belongs to the virb1 family.</text>
</comment>
<name>A0A8J2V5J1_9PROT</name>
<gene>
    <name evidence="6" type="ORF">GCM10011342_09730</name>
</gene>
<evidence type="ECO:0000259" key="5">
    <source>
        <dbReference type="Pfam" id="PF01464"/>
    </source>
</evidence>
<dbReference type="SUPFAM" id="SSF53955">
    <property type="entry name" value="Lysozyme-like"/>
    <property type="match status" value="1"/>
</dbReference>
<dbReference type="CDD" id="cd13401">
    <property type="entry name" value="Slt70-like"/>
    <property type="match status" value="1"/>
</dbReference>
<comment type="similarity">
    <text evidence="1">Belongs to the transglycosylase Slt family.</text>
</comment>
<dbReference type="GO" id="GO:0008933">
    <property type="term" value="F:peptidoglycan lytic transglycosylase activity"/>
    <property type="evidence" value="ECO:0007669"/>
    <property type="project" value="InterPro"/>
</dbReference>
<dbReference type="InterPro" id="IPR023346">
    <property type="entry name" value="Lysozyme-like_dom_sf"/>
</dbReference>
<dbReference type="InterPro" id="IPR008258">
    <property type="entry name" value="Transglycosylase_SLT_dom_1"/>
</dbReference>
<dbReference type="AlphaFoldDB" id="A0A8J2V5J1"/>
<keyword evidence="3 4" id="KW-0732">Signal</keyword>
<evidence type="ECO:0000313" key="7">
    <source>
        <dbReference type="Proteomes" id="UP000613582"/>
    </source>
</evidence>
<dbReference type="GO" id="GO:0000270">
    <property type="term" value="P:peptidoglycan metabolic process"/>
    <property type="evidence" value="ECO:0007669"/>
    <property type="project" value="InterPro"/>
</dbReference>
<dbReference type="GO" id="GO:0042597">
    <property type="term" value="C:periplasmic space"/>
    <property type="evidence" value="ECO:0007669"/>
    <property type="project" value="InterPro"/>
</dbReference>
<evidence type="ECO:0000256" key="2">
    <source>
        <dbReference type="ARBA" id="ARBA00009387"/>
    </source>
</evidence>
<dbReference type="GO" id="GO:0016020">
    <property type="term" value="C:membrane"/>
    <property type="evidence" value="ECO:0007669"/>
    <property type="project" value="InterPro"/>
</dbReference>
<organism evidence="6 7">
    <name type="scientific">Aquisalinus flavus</name>
    <dbReference type="NCBI Taxonomy" id="1526572"/>
    <lineage>
        <taxon>Bacteria</taxon>
        <taxon>Pseudomonadati</taxon>
        <taxon>Pseudomonadota</taxon>
        <taxon>Alphaproteobacteria</taxon>
        <taxon>Parvularculales</taxon>
        <taxon>Parvularculaceae</taxon>
        <taxon>Aquisalinus</taxon>
    </lineage>
</organism>
<dbReference type="PROSITE" id="PS00922">
    <property type="entry name" value="TRANSGLYCOSYLASE"/>
    <property type="match status" value="1"/>
</dbReference>
<dbReference type="GO" id="GO:0004553">
    <property type="term" value="F:hydrolase activity, hydrolyzing O-glycosyl compounds"/>
    <property type="evidence" value="ECO:0007669"/>
    <property type="project" value="InterPro"/>
</dbReference>
<feature type="domain" description="Transglycosylase SLT" evidence="5">
    <location>
        <begin position="526"/>
        <end position="630"/>
    </location>
</feature>
<dbReference type="InterPro" id="IPR008939">
    <property type="entry name" value="Lytic_TGlycosylase_superhlx_U"/>
</dbReference>
<evidence type="ECO:0000313" key="6">
    <source>
        <dbReference type="EMBL" id="GGD02803.1"/>
    </source>
</evidence>
<feature type="chain" id="PRO_5035284060" evidence="4">
    <location>
        <begin position="39"/>
        <end position="781"/>
    </location>
</feature>
<protein>
    <submittedName>
        <fullName evidence="6">Lytic transglycosylase</fullName>
    </submittedName>
</protein>
<dbReference type="Gene3D" id="1.25.20.10">
    <property type="entry name" value="Bacterial muramidases"/>
    <property type="match status" value="1"/>
</dbReference>
<feature type="signal peptide" evidence="4">
    <location>
        <begin position="1"/>
        <end position="38"/>
    </location>
</feature>
<evidence type="ECO:0000256" key="3">
    <source>
        <dbReference type="ARBA" id="ARBA00022729"/>
    </source>
</evidence>
<comment type="caution">
    <text evidence="6">The sequence shown here is derived from an EMBL/GenBank/DDBJ whole genome shotgun (WGS) entry which is preliminary data.</text>
</comment>
<dbReference type="EMBL" id="BMGH01000001">
    <property type="protein sequence ID" value="GGD02803.1"/>
    <property type="molecule type" value="Genomic_DNA"/>
</dbReference>
<accession>A0A8J2V5J1</accession>
<dbReference type="Proteomes" id="UP000613582">
    <property type="component" value="Unassembled WGS sequence"/>
</dbReference>
<dbReference type="PANTHER" id="PTHR37423:SF2">
    <property type="entry name" value="MEMBRANE-BOUND LYTIC MUREIN TRANSGLYCOSYLASE C"/>
    <property type="match status" value="1"/>
</dbReference>
<dbReference type="Pfam" id="PF01464">
    <property type="entry name" value="SLT"/>
    <property type="match status" value="1"/>
</dbReference>
<keyword evidence="7" id="KW-1185">Reference proteome</keyword>
<dbReference type="InterPro" id="IPR000189">
    <property type="entry name" value="Transglyc_AS"/>
</dbReference>
<sequence>MYRMVTRCFDCCRNNVNSLLLTSVLVLAVSTGASSAQAPVPRVKPDAPGPVYVSEGDHAILNLYFEALDRRRWDVADSYRPQISDSVARTVADWAWYRAEPDNLDWRALGRFLDENPDWPNDFTIQRTAEEEMTENDAPADILAFFRNKQPVSGYGKIALARALLDSGQTDEGKRRLRDAWVNHNWPVSDERDIAREFASHLSEDDHYAKVDRQLFDIIATDSVRLLDYLAANHRQMAEARIALLRRDGNAVRLLEGLSPEQLRDSGVLHAAARYYRRGDNEPTAIGYAAQAPVSSDYLRYPEAWWGEKNLLMLWALRDGLYKDAYRMAAYSGLKEGGNFAEAEFYAGWIALRFLKEPERARRHFAYLDANVSSPISKSRAQYWLGRAFAAEGNRERARQYYAVAAAYPFTYYGQLAQESLGTENAPGFPPAVEPSAEDREMFNSRPLVHAMRILAEVDEEYRYIAFARQLDDVLATPGEYALYEDLVRREDMLFLSVRAGKVAVGRGAEAPSVAWPRILVPGQASNYVEEPLILGLSRQESEFNPRAYSSANARGLMQLLPSTAQLTARKEGFPYSTPRLMDDPLYNLVIGSAHLSHLIERFEGSYILTLVGYNAGPNRASQWIERYGDPRNPDVDPVDWVELIPFDETRNYVQRVLENTQIYRAQVEGGPIAGKLARDLVRGGGTTTAIGLAQPSPILSAKASQWDGKAMTDDRMAGLAVPAAFSQEVPDPVAMLASFNQPLVGERSKISNEIDPCEADAETLNRLALDDDVETVESAC</sequence>
<evidence type="ECO:0000256" key="4">
    <source>
        <dbReference type="SAM" id="SignalP"/>
    </source>
</evidence>
<reference evidence="6" key="1">
    <citation type="journal article" date="2014" name="Int. J. Syst. Evol. Microbiol.">
        <title>Complete genome sequence of Corynebacterium casei LMG S-19264T (=DSM 44701T), isolated from a smear-ripened cheese.</title>
        <authorList>
            <consortium name="US DOE Joint Genome Institute (JGI-PGF)"/>
            <person name="Walter F."/>
            <person name="Albersmeier A."/>
            <person name="Kalinowski J."/>
            <person name="Ruckert C."/>
        </authorList>
    </citation>
    <scope>NUCLEOTIDE SEQUENCE</scope>
    <source>
        <strain evidence="6">CGMCC 1.12921</strain>
    </source>
</reference>
<evidence type="ECO:0000256" key="1">
    <source>
        <dbReference type="ARBA" id="ARBA00007734"/>
    </source>
</evidence>
<dbReference type="Gene3D" id="1.10.530.10">
    <property type="match status" value="1"/>
</dbReference>
<dbReference type="SUPFAM" id="SSF48435">
    <property type="entry name" value="Bacterial muramidases"/>
    <property type="match status" value="1"/>
</dbReference>